<feature type="binding site" evidence="6">
    <location>
        <position position="280"/>
    </location>
    <ligand>
        <name>Zn(2+)</name>
        <dbReference type="ChEBI" id="CHEBI:29105"/>
        <label>2</label>
    </ligand>
</feature>
<comment type="caution">
    <text evidence="10">The sequence shown here is derived from an EMBL/GenBank/DDBJ whole genome shotgun (WGS) entry which is preliminary data.</text>
</comment>
<feature type="binding site" evidence="6">
    <location>
        <position position="279"/>
    </location>
    <ligand>
        <name>Zn(2+)</name>
        <dbReference type="ChEBI" id="CHEBI:29105"/>
        <label>1</label>
    </ligand>
</feature>
<dbReference type="InterPro" id="IPR040844">
    <property type="entry name" value="PDE4_UCR"/>
</dbReference>
<evidence type="ECO:0000256" key="3">
    <source>
        <dbReference type="ARBA" id="ARBA00023149"/>
    </source>
</evidence>
<name>A0AAV2TP76_CALDB</name>
<feature type="domain" description="PDEase" evidence="9">
    <location>
        <begin position="166"/>
        <end position="493"/>
    </location>
</feature>
<evidence type="ECO:0000256" key="4">
    <source>
        <dbReference type="PIRSR" id="PIRSR623088-1"/>
    </source>
</evidence>
<evidence type="ECO:0000256" key="1">
    <source>
        <dbReference type="ARBA" id="ARBA00022723"/>
    </source>
</evidence>
<dbReference type="AlphaFoldDB" id="A0AAV2TP76"/>
<reference evidence="10" key="1">
    <citation type="submission" date="2024-06" db="EMBL/GenBank/DDBJ databases">
        <authorList>
            <person name="Liu X."/>
            <person name="Lenzi L."/>
            <person name="Haldenby T S."/>
            <person name="Uol C."/>
        </authorList>
    </citation>
    <scope>NUCLEOTIDE SEQUENCE</scope>
</reference>
<dbReference type="InterPro" id="IPR036971">
    <property type="entry name" value="PDEase_catalytic_dom_sf"/>
</dbReference>
<keyword evidence="3" id="KW-0114">cAMP</keyword>
<evidence type="ECO:0000313" key="11">
    <source>
        <dbReference type="Proteomes" id="UP001497525"/>
    </source>
</evidence>
<dbReference type="EMBL" id="CAXLJL010000356">
    <property type="protein sequence ID" value="CAL5136783.1"/>
    <property type="molecule type" value="Genomic_DNA"/>
</dbReference>
<dbReference type="SUPFAM" id="SSF109604">
    <property type="entry name" value="HD-domain/PDEase-like"/>
    <property type="match status" value="1"/>
</dbReference>
<dbReference type="Proteomes" id="UP001497525">
    <property type="component" value="Unassembled WGS sequence"/>
</dbReference>
<dbReference type="InterPro" id="IPR002073">
    <property type="entry name" value="PDEase_catalytic_dom"/>
</dbReference>
<comment type="similarity">
    <text evidence="7">Belongs to the cyclic nucleotide phosphodiesterase family.</text>
</comment>
<dbReference type="InterPro" id="IPR023088">
    <property type="entry name" value="PDEase"/>
</dbReference>
<evidence type="ECO:0000256" key="5">
    <source>
        <dbReference type="PIRSR" id="PIRSR623088-2"/>
    </source>
</evidence>
<dbReference type="GO" id="GO:0007165">
    <property type="term" value="P:signal transduction"/>
    <property type="evidence" value="ECO:0007669"/>
    <property type="project" value="InterPro"/>
</dbReference>
<dbReference type="Gene3D" id="1.10.1300.10">
    <property type="entry name" value="3'5'-cyclic nucleotide phosphodiesterase, catalytic domain"/>
    <property type="match status" value="1"/>
</dbReference>
<keyword evidence="2 7" id="KW-0378">Hydrolase</keyword>
<dbReference type="Pfam" id="PF18100">
    <property type="entry name" value="PDE4_UCR"/>
    <property type="match status" value="1"/>
</dbReference>
<dbReference type="Pfam" id="PF00233">
    <property type="entry name" value="PDEase_I"/>
    <property type="match status" value="1"/>
</dbReference>
<dbReference type="PROSITE" id="PS51845">
    <property type="entry name" value="PDEASE_I_2"/>
    <property type="match status" value="1"/>
</dbReference>
<dbReference type="EC" id="3.1.4.-" evidence="7"/>
<evidence type="ECO:0000256" key="7">
    <source>
        <dbReference type="RuleBase" id="RU363067"/>
    </source>
</evidence>
<organism evidence="10 11">
    <name type="scientific">Calicophoron daubneyi</name>
    <name type="common">Rumen fluke</name>
    <name type="synonym">Paramphistomum daubneyi</name>
    <dbReference type="NCBI Taxonomy" id="300641"/>
    <lineage>
        <taxon>Eukaryota</taxon>
        <taxon>Metazoa</taxon>
        <taxon>Spiralia</taxon>
        <taxon>Lophotrochozoa</taxon>
        <taxon>Platyhelminthes</taxon>
        <taxon>Trematoda</taxon>
        <taxon>Digenea</taxon>
        <taxon>Plagiorchiida</taxon>
        <taxon>Pronocephalata</taxon>
        <taxon>Paramphistomoidea</taxon>
        <taxon>Paramphistomidae</taxon>
        <taxon>Calicophoron</taxon>
    </lineage>
</organism>
<dbReference type="InterPro" id="IPR003607">
    <property type="entry name" value="HD/PDEase_dom"/>
</dbReference>
<dbReference type="InterPro" id="IPR023174">
    <property type="entry name" value="PDEase_CS"/>
</dbReference>
<evidence type="ECO:0000256" key="2">
    <source>
        <dbReference type="ARBA" id="ARBA00022801"/>
    </source>
</evidence>
<dbReference type="GO" id="GO:0004114">
    <property type="term" value="F:3',5'-cyclic-nucleotide phosphodiesterase activity"/>
    <property type="evidence" value="ECO:0007669"/>
    <property type="project" value="InterPro"/>
</dbReference>
<evidence type="ECO:0000256" key="6">
    <source>
        <dbReference type="PIRSR" id="PIRSR623088-3"/>
    </source>
</evidence>
<protein>
    <recommendedName>
        <fullName evidence="7">Phosphodiesterase</fullName>
        <ecNumber evidence="7">3.1.4.-</ecNumber>
    </recommendedName>
</protein>
<accession>A0AAV2TP76</accession>
<evidence type="ECO:0000256" key="8">
    <source>
        <dbReference type="SAM" id="MobiDB-lite"/>
    </source>
</evidence>
<feature type="region of interest" description="Disordered" evidence="8">
    <location>
        <begin position="60"/>
        <end position="99"/>
    </location>
</feature>
<dbReference type="CDD" id="cd00077">
    <property type="entry name" value="HDc"/>
    <property type="match status" value="1"/>
</dbReference>
<feature type="binding site" evidence="5">
    <location>
        <position position="398"/>
    </location>
    <ligand>
        <name>AMP</name>
        <dbReference type="ChEBI" id="CHEBI:456215"/>
    </ligand>
</feature>
<proteinExistence type="inferred from homology"/>
<evidence type="ECO:0000259" key="9">
    <source>
        <dbReference type="PROSITE" id="PS51845"/>
    </source>
</evidence>
<feature type="binding site" evidence="6">
    <location>
        <position position="280"/>
    </location>
    <ligand>
        <name>Zn(2+)</name>
        <dbReference type="ChEBI" id="CHEBI:29105"/>
        <label>1</label>
    </ligand>
</feature>
<feature type="binding site" evidence="5">
    <location>
        <position position="449"/>
    </location>
    <ligand>
        <name>AMP</name>
        <dbReference type="ChEBI" id="CHEBI:456215"/>
    </ligand>
</feature>
<keyword evidence="1 6" id="KW-0479">Metal-binding</keyword>
<feature type="binding site" evidence="6">
    <location>
        <position position="243"/>
    </location>
    <ligand>
        <name>Zn(2+)</name>
        <dbReference type="ChEBI" id="CHEBI:29105"/>
        <label>1</label>
    </ligand>
</feature>
<feature type="binding site" evidence="5">
    <location>
        <begin position="239"/>
        <end position="243"/>
    </location>
    <ligand>
        <name>AMP</name>
        <dbReference type="ChEBI" id="CHEBI:456215"/>
    </ligand>
</feature>
<feature type="binding site" evidence="6">
    <location>
        <position position="398"/>
    </location>
    <ligand>
        <name>Zn(2+)</name>
        <dbReference type="ChEBI" id="CHEBI:29105"/>
        <label>1</label>
    </ligand>
</feature>
<feature type="binding site" evidence="5">
    <location>
        <position position="280"/>
    </location>
    <ligand>
        <name>AMP</name>
        <dbReference type="ChEBI" id="CHEBI:456215"/>
    </ligand>
</feature>
<dbReference type="GO" id="GO:0046872">
    <property type="term" value="F:metal ion binding"/>
    <property type="evidence" value="ECO:0007669"/>
    <property type="project" value="UniProtKB-KW"/>
</dbReference>
<feature type="active site" description="Proton donor" evidence="4">
    <location>
        <position position="239"/>
    </location>
</feature>
<sequence>MALKETIKEFDWCLDVLENLQCKRSVSSLTRAKFCSILSQELSSSFSLTDTPVDLTSEEAMEADTDNSDVPVLTDPPKTQHNRPYLSKRLITHQTTQSGRSSSQISDYIYLTFIEEDDDDEVVSFSDSHESRQLLSSKFSLRTRKGNRTELGESENGLPDENGDVTRKKVLGLRSGTNEKSRTCVDRYLMELWESNAEFDPKRVEQERGILESMSVPVVKMFRFLQRAESLYSQKNSFHNAVHATDVLHTTDVILTFNNVEALFSDLEIFATLFACVIHDIDHPGVSNQYLINANSELAILYNDNSVLENHHLSFAFELLAREPQCDVTSELTTEQRKFFRKMVINLVLSTDMSKHMSLLADLKTMVETQRASGSNIISLDNYSSRIQILQSLIHAADLSNPTKPLRIYRQWVDRITQEMFRQGDLEREAGLEISPMCDRKNAQVNENQVSFIDYIIYPLWETLGELLSPDSKIIMHNITQNREWYAKPKNEQGQEEN</sequence>
<dbReference type="SMART" id="SM00471">
    <property type="entry name" value="HDc"/>
    <property type="match status" value="1"/>
</dbReference>
<comment type="cofactor">
    <cofactor evidence="7">
        <name>a divalent metal cation</name>
        <dbReference type="ChEBI" id="CHEBI:60240"/>
    </cofactor>
    <text evidence="7">Binds 2 divalent metal cations per subunit. Site 1 may preferentially bind zinc ions, while site 2 has a preference for magnesium and/or manganese ions.</text>
</comment>
<dbReference type="PROSITE" id="PS00126">
    <property type="entry name" value="PDEASE_I_1"/>
    <property type="match status" value="1"/>
</dbReference>
<dbReference type="PANTHER" id="PTHR11347">
    <property type="entry name" value="CYCLIC NUCLEOTIDE PHOSPHODIESTERASE"/>
    <property type="match status" value="1"/>
</dbReference>
<evidence type="ECO:0000313" key="10">
    <source>
        <dbReference type="EMBL" id="CAL5136783.1"/>
    </source>
</evidence>
<dbReference type="PRINTS" id="PR00387">
    <property type="entry name" value="PDIESTERASE1"/>
</dbReference>
<gene>
    <name evidence="10" type="ORF">CDAUBV1_LOCUS11087</name>
</gene>